<feature type="chain" id="PRO_5021424393" description="Secreted protein" evidence="2">
    <location>
        <begin position="21"/>
        <end position="150"/>
    </location>
</feature>
<dbReference type="AlphaFoldDB" id="A0A4Z2HTK3"/>
<evidence type="ECO:0000256" key="1">
    <source>
        <dbReference type="SAM" id="MobiDB-lite"/>
    </source>
</evidence>
<feature type="signal peptide" evidence="2">
    <location>
        <begin position="1"/>
        <end position="20"/>
    </location>
</feature>
<reference evidence="3 4" key="1">
    <citation type="submission" date="2019-03" db="EMBL/GenBank/DDBJ databases">
        <title>First draft genome of Liparis tanakae, snailfish: a comprehensive survey of snailfish specific genes.</title>
        <authorList>
            <person name="Kim W."/>
            <person name="Song I."/>
            <person name="Jeong J.-H."/>
            <person name="Kim D."/>
            <person name="Kim S."/>
            <person name="Ryu S."/>
            <person name="Song J.Y."/>
            <person name="Lee S.K."/>
        </authorList>
    </citation>
    <scope>NUCLEOTIDE SEQUENCE [LARGE SCALE GENOMIC DNA]</scope>
    <source>
        <tissue evidence="3">Muscle</tissue>
    </source>
</reference>
<evidence type="ECO:0008006" key="5">
    <source>
        <dbReference type="Google" id="ProtNLM"/>
    </source>
</evidence>
<comment type="caution">
    <text evidence="3">The sequence shown here is derived from an EMBL/GenBank/DDBJ whole genome shotgun (WGS) entry which is preliminary data.</text>
</comment>
<name>A0A4Z2HTK3_9TELE</name>
<evidence type="ECO:0000256" key="2">
    <source>
        <dbReference type="SAM" id="SignalP"/>
    </source>
</evidence>
<evidence type="ECO:0000313" key="3">
    <source>
        <dbReference type="EMBL" id="TNN68314.1"/>
    </source>
</evidence>
<organism evidence="3 4">
    <name type="scientific">Liparis tanakae</name>
    <name type="common">Tanaka's snailfish</name>
    <dbReference type="NCBI Taxonomy" id="230148"/>
    <lineage>
        <taxon>Eukaryota</taxon>
        <taxon>Metazoa</taxon>
        <taxon>Chordata</taxon>
        <taxon>Craniata</taxon>
        <taxon>Vertebrata</taxon>
        <taxon>Euteleostomi</taxon>
        <taxon>Actinopterygii</taxon>
        <taxon>Neopterygii</taxon>
        <taxon>Teleostei</taxon>
        <taxon>Neoteleostei</taxon>
        <taxon>Acanthomorphata</taxon>
        <taxon>Eupercaria</taxon>
        <taxon>Perciformes</taxon>
        <taxon>Cottioidei</taxon>
        <taxon>Cottales</taxon>
        <taxon>Liparidae</taxon>
        <taxon>Liparis</taxon>
    </lineage>
</organism>
<accession>A0A4Z2HTK3</accession>
<gene>
    <name evidence="3" type="ORF">EYF80_021497</name>
</gene>
<evidence type="ECO:0000313" key="4">
    <source>
        <dbReference type="Proteomes" id="UP000314294"/>
    </source>
</evidence>
<keyword evidence="2" id="KW-0732">Signal</keyword>
<keyword evidence="4" id="KW-1185">Reference proteome</keyword>
<protein>
    <recommendedName>
        <fullName evidence="5">Secreted protein</fullName>
    </recommendedName>
</protein>
<dbReference type="Proteomes" id="UP000314294">
    <property type="component" value="Unassembled WGS sequence"/>
</dbReference>
<dbReference type="EMBL" id="SRLO01000192">
    <property type="protein sequence ID" value="TNN68314.1"/>
    <property type="molecule type" value="Genomic_DNA"/>
</dbReference>
<sequence length="150" mass="16435">MTQFFPTAALMMTQFFPTAALIMTQCIPGKAFVSNLPKSKDDDVLPAFHVDHSRVAVGFAGVVDESRRVAVHGGVHHIEVVDAEHVAADTLRRQTKQTAPVDGRPAADGRSGRVRRVASGCLKRMAMGNSKLVARLRKSQQQFIRNFHVS</sequence>
<feature type="region of interest" description="Disordered" evidence="1">
    <location>
        <begin position="94"/>
        <end position="113"/>
    </location>
</feature>
<proteinExistence type="predicted"/>